<evidence type="ECO:0000313" key="15">
    <source>
        <dbReference type="EMBL" id="MDQ0317554.1"/>
    </source>
</evidence>
<feature type="transmembrane region" description="Helical" evidence="11">
    <location>
        <begin position="12"/>
        <end position="36"/>
    </location>
</feature>
<evidence type="ECO:0000256" key="11">
    <source>
        <dbReference type="SAM" id="Phobius"/>
    </source>
</evidence>
<evidence type="ECO:0000256" key="5">
    <source>
        <dbReference type="ARBA" id="ARBA00022989"/>
    </source>
</evidence>
<organism evidence="15 16">
    <name type="scientific">Amorphus orientalis</name>
    <dbReference type="NCBI Taxonomy" id="649198"/>
    <lineage>
        <taxon>Bacteria</taxon>
        <taxon>Pseudomonadati</taxon>
        <taxon>Pseudomonadota</taxon>
        <taxon>Alphaproteobacteria</taxon>
        <taxon>Hyphomicrobiales</taxon>
        <taxon>Amorphaceae</taxon>
        <taxon>Amorphus</taxon>
    </lineage>
</organism>
<evidence type="ECO:0000256" key="6">
    <source>
        <dbReference type="ARBA" id="ARBA00023136"/>
    </source>
</evidence>
<dbReference type="SMART" id="SM00304">
    <property type="entry name" value="HAMP"/>
    <property type="match status" value="1"/>
</dbReference>
<dbReference type="RefSeq" id="WP_306887472.1">
    <property type="nucleotide sequence ID" value="NZ_JAUSUL010000005.1"/>
</dbReference>
<comment type="similarity">
    <text evidence="8">Belongs to the methyl-accepting chemotaxis (MCP) protein family.</text>
</comment>
<feature type="domain" description="T-SNARE coiled-coil homology" evidence="13">
    <location>
        <begin position="467"/>
        <end position="529"/>
    </location>
</feature>
<dbReference type="GO" id="GO:0007165">
    <property type="term" value="P:signal transduction"/>
    <property type="evidence" value="ECO:0007669"/>
    <property type="project" value="UniProtKB-KW"/>
</dbReference>
<gene>
    <name evidence="15" type="ORF">J2S73_004038</name>
</gene>
<keyword evidence="7 9" id="KW-0807">Transducer</keyword>
<evidence type="ECO:0000259" key="12">
    <source>
        <dbReference type="PROSITE" id="PS50111"/>
    </source>
</evidence>
<evidence type="ECO:0000259" key="13">
    <source>
        <dbReference type="PROSITE" id="PS50192"/>
    </source>
</evidence>
<evidence type="ECO:0000313" key="16">
    <source>
        <dbReference type="Proteomes" id="UP001229244"/>
    </source>
</evidence>
<dbReference type="PROSITE" id="PS50192">
    <property type="entry name" value="T_SNARE"/>
    <property type="match status" value="1"/>
</dbReference>
<comment type="caution">
    <text evidence="15">The sequence shown here is derived from an EMBL/GenBank/DDBJ whole genome shotgun (WGS) entry which is preliminary data.</text>
</comment>
<dbReference type="PANTHER" id="PTHR32089:SF112">
    <property type="entry name" value="LYSOZYME-LIKE PROTEIN-RELATED"/>
    <property type="match status" value="1"/>
</dbReference>
<feature type="domain" description="HAMP" evidence="14">
    <location>
        <begin position="222"/>
        <end position="275"/>
    </location>
</feature>
<reference evidence="15" key="1">
    <citation type="submission" date="2023-07" db="EMBL/GenBank/DDBJ databases">
        <title>Genomic Encyclopedia of Type Strains, Phase IV (KMG-IV): sequencing the most valuable type-strain genomes for metagenomic binning, comparative biology and taxonomic classification.</title>
        <authorList>
            <person name="Goeker M."/>
        </authorList>
    </citation>
    <scope>NUCLEOTIDE SEQUENCE</scope>
    <source>
        <strain evidence="15">DSM 21202</strain>
    </source>
</reference>
<feature type="region of interest" description="Disordered" evidence="10">
    <location>
        <begin position="330"/>
        <end position="350"/>
    </location>
</feature>
<evidence type="ECO:0000256" key="4">
    <source>
        <dbReference type="ARBA" id="ARBA00022692"/>
    </source>
</evidence>
<evidence type="ECO:0000256" key="3">
    <source>
        <dbReference type="ARBA" id="ARBA00022519"/>
    </source>
</evidence>
<dbReference type="Pfam" id="PF00015">
    <property type="entry name" value="MCPsignal"/>
    <property type="match status" value="1"/>
</dbReference>
<dbReference type="PANTHER" id="PTHR32089">
    <property type="entry name" value="METHYL-ACCEPTING CHEMOTAXIS PROTEIN MCPB"/>
    <property type="match status" value="1"/>
</dbReference>
<dbReference type="GO" id="GO:0005886">
    <property type="term" value="C:plasma membrane"/>
    <property type="evidence" value="ECO:0007669"/>
    <property type="project" value="UniProtKB-SubCell"/>
</dbReference>
<dbReference type="SMART" id="SM00283">
    <property type="entry name" value="MA"/>
    <property type="match status" value="1"/>
</dbReference>
<keyword evidence="2" id="KW-1003">Cell membrane</keyword>
<keyword evidence="5 11" id="KW-1133">Transmembrane helix</keyword>
<evidence type="ECO:0000256" key="8">
    <source>
        <dbReference type="ARBA" id="ARBA00029447"/>
    </source>
</evidence>
<dbReference type="Gene3D" id="6.10.340.10">
    <property type="match status" value="1"/>
</dbReference>
<sequence length="571" mass="60566">MRIVQRLKLRSLMATAAVTMILLALATVSGIVYLLISDQIQTDAVARQNASLRIAAEIVERDLPGTEIVWSASGDVERVIMADIPESFAGHDMIDTVGRLTGETATIFKWDPQTQDFWRKTTNIVKPGGERAVGTQLGQSGAVYPVLRSGETFRGEAVILGTPYYTIYEPIYSPAGEINGILYAGVRKSVIHALMGEISSKLLIASALILIVSAIAMTLITRWLLSPLPVLSAVTNRLAEDDLEVDVPFDDWENEVGQLAKSVSTLKLRAQERHELAAAQRAEEDQRRDRQHRVETVIARFREQAASLTAAVTETAASLATTSHTLNELAGQGAGKASETTTASDETSRNVETVASAAEELIASISEISRQVGRTTEVVDRATEGARDSNVKMQGLADAATRIGEVVTLIEDIAGQTNLLALNATIEAARAGEAGKGFAVVAAEVKALATQTSKATGEISAQVSAIQASTQDAVDTIGGIASTMTEIDEFTSSIATAMEQQRAATADIAENVQHAARGTGDVTRNMSTLSAIVDQTADVAEGVLGASDTMSSKSTALGREIDRFLEEVAAA</sequence>
<feature type="domain" description="Methyl-accepting transducer" evidence="12">
    <location>
        <begin position="308"/>
        <end position="551"/>
    </location>
</feature>
<dbReference type="InterPro" id="IPR000727">
    <property type="entry name" value="T_SNARE_dom"/>
</dbReference>
<proteinExistence type="inferred from homology"/>
<dbReference type="InterPro" id="IPR003660">
    <property type="entry name" value="HAMP_dom"/>
</dbReference>
<evidence type="ECO:0000259" key="14">
    <source>
        <dbReference type="PROSITE" id="PS50885"/>
    </source>
</evidence>
<keyword evidence="3" id="KW-0997">Cell inner membrane</keyword>
<dbReference type="SUPFAM" id="SSF58104">
    <property type="entry name" value="Methyl-accepting chemotaxis protein (MCP) signaling domain"/>
    <property type="match status" value="1"/>
</dbReference>
<dbReference type="InterPro" id="IPR004089">
    <property type="entry name" value="MCPsignal_dom"/>
</dbReference>
<dbReference type="Pfam" id="PF17202">
    <property type="entry name" value="sCache_3_3"/>
    <property type="match status" value="1"/>
</dbReference>
<evidence type="ECO:0000256" key="1">
    <source>
        <dbReference type="ARBA" id="ARBA00004429"/>
    </source>
</evidence>
<dbReference type="PROSITE" id="PS50111">
    <property type="entry name" value="CHEMOTAXIS_TRANSDUC_2"/>
    <property type="match status" value="1"/>
</dbReference>
<accession>A0AAE3VSF5</accession>
<feature type="transmembrane region" description="Helical" evidence="11">
    <location>
        <begin position="202"/>
        <end position="225"/>
    </location>
</feature>
<dbReference type="Gene3D" id="1.10.287.950">
    <property type="entry name" value="Methyl-accepting chemotaxis protein"/>
    <property type="match status" value="1"/>
</dbReference>
<dbReference type="AlphaFoldDB" id="A0AAE3VSF5"/>
<dbReference type="SUPFAM" id="SSF103190">
    <property type="entry name" value="Sensory domain-like"/>
    <property type="match status" value="1"/>
</dbReference>
<evidence type="ECO:0000256" key="7">
    <source>
        <dbReference type="ARBA" id="ARBA00023224"/>
    </source>
</evidence>
<dbReference type="InterPro" id="IPR033463">
    <property type="entry name" value="sCache_3"/>
</dbReference>
<dbReference type="Proteomes" id="UP001229244">
    <property type="component" value="Unassembled WGS sequence"/>
</dbReference>
<evidence type="ECO:0000256" key="2">
    <source>
        <dbReference type="ARBA" id="ARBA00022475"/>
    </source>
</evidence>
<evidence type="ECO:0000256" key="9">
    <source>
        <dbReference type="PROSITE-ProRule" id="PRU00284"/>
    </source>
</evidence>
<dbReference type="PROSITE" id="PS50885">
    <property type="entry name" value="HAMP"/>
    <property type="match status" value="1"/>
</dbReference>
<keyword evidence="6 11" id="KW-0472">Membrane</keyword>
<dbReference type="InterPro" id="IPR029151">
    <property type="entry name" value="Sensor-like_sf"/>
</dbReference>
<name>A0AAE3VSF5_9HYPH</name>
<dbReference type="EMBL" id="JAUSUL010000005">
    <property type="protein sequence ID" value="MDQ0317554.1"/>
    <property type="molecule type" value="Genomic_DNA"/>
</dbReference>
<comment type="subcellular location">
    <subcellularLocation>
        <location evidence="1">Cell inner membrane</location>
        <topology evidence="1">Multi-pass membrane protein</topology>
    </subcellularLocation>
</comment>
<keyword evidence="16" id="KW-1185">Reference proteome</keyword>
<keyword evidence="4 11" id="KW-0812">Transmembrane</keyword>
<evidence type="ECO:0000256" key="10">
    <source>
        <dbReference type="SAM" id="MobiDB-lite"/>
    </source>
</evidence>
<dbReference type="Pfam" id="PF00672">
    <property type="entry name" value="HAMP"/>
    <property type="match status" value="1"/>
</dbReference>
<protein>
    <submittedName>
        <fullName evidence="15">Methyl-accepting chemotaxis protein</fullName>
    </submittedName>
</protein>